<name>D1QTW8_9BACT</name>
<accession>D1QTW8</accession>
<dbReference type="STRING" id="649760.HMPREF0971_02449"/>
<evidence type="ECO:0000313" key="2">
    <source>
        <dbReference type="Proteomes" id="UP000004079"/>
    </source>
</evidence>
<dbReference type="Gene3D" id="3.80.10.10">
    <property type="entry name" value="Ribonuclease Inhibitor"/>
    <property type="match status" value="2"/>
</dbReference>
<dbReference type="HOGENOM" id="CLU_592719_0_0_10"/>
<evidence type="ECO:0008006" key="3">
    <source>
        <dbReference type="Google" id="ProtNLM"/>
    </source>
</evidence>
<reference evidence="1 2" key="1">
    <citation type="submission" date="2009-11" db="EMBL/GenBank/DDBJ databases">
        <authorList>
            <person name="Weinstock G."/>
            <person name="Sodergren E."/>
            <person name="Clifton S."/>
            <person name="Fulton L."/>
            <person name="Fulton B."/>
            <person name="Courtney L."/>
            <person name="Fronick C."/>
            <person name="Harrison M."/>
            <person name="Strong C."/>
            <person name="Farmer C."/>
            <person name="Delahaunty K."/>
            <person name="Markovic C."/>
            <person name="Hall O."/>
            <person name="Minx P."/>
            <person name="Tomlinson C."/>
            <person name="Mitreva M."/>
            <person name="Nelson J."/>
            <person name="Hou S."/>
            <person name="Wollam A."/>
            <person name="Pepin K.H."/>
            <person name="Johnson M."/>
            <person name="Bhonagiri V."/>
            <person name="Nash W.E."/>
            <person name="Warren W."/>
            <person name="Chinwalla A."/>
            <person name="Mardis E.R."/>
            <person name="Wilson R.K."/>
        </authorList>
    </citation>
    <scope>NUCLEOTIDE SEQUENCE [LARGE SCALE GENOMIC DNA]</scope>
    <source>
        <strain evidence="1 2">F0302</strain>
    </source>
</reference>
<evidence type="ECO:0000313" key="1">
    <source>
        <dbReference type="EMBL" id="EFB31298.1"/>
    </source>
</evidence>
<comment type="caution">
    <text evidence="1">The sequence shown here is derived from an EMBL/GenBank/DDBJ whole genome shotgun (WGS) entry which is preliminary data.</text>
</comment>
<organism evidence="1 2">
    <name type="scientific">Segatella oris F0302</name>
    <dbReference type="NCBI Taxonomy" id="649760"/>
    <lineage>
        <taxon>Bacteria</taxon>
        <taxon>Pseudomonadati</taxon>
        <taxon>Bacteroidota</taxon>
        <taxon>Bacteroidia</taxon>
        <taxon>Bacteroidales</taxon>
        <taxon>Prevotellaceae</taxon>
        <taxon>Segatella</taxon>
    </lineage>
</organism>
<dbReference type="EMBL" id="ACUZ02000039">
    <property type="protein sequence ID" value="EFB31298.1"/>
    <property type="molecule type" value="Genomic_DNA"/>
</dbReference>
<sequence length="502" mass="56798">MNSQTGLYFIKNPKKWVLFYLFLRSTFAPNIITVMKKKSILLSLVALCVLALFSCSDKNDAPSYSSKALKNAELVNILKAKGYTFNENGQLALNDLVNNTTSLDLSGTKLKDLTELDIFPNLHEVKLTDNGYGPTFDFTKLPAQITGVDLTNNDIYDFEGLVSTKVENDEVKTTILRPLTKLYLPATAKYNVEDLMPFYTESKAEKKQVDMQMINAKGQLETYNTIREIPDEYFRKYLKTVFKDLFVDETSIDISKPMPLEATGQNVMLNVLIPFEDINKVKSVEGIEYFINNPFYKTFGVALNCTNHCSIAYIAPRANIKALALTNIDTNPESDFTKATSLAALDFTHNNTVQRLDFSQTLIGNQKAEAFDVLFTNILGLQDCKNLQEVKIRNSGEGILNSISLIDLPKLKQIDLSFVKGLQDLMLLRLPNCKITYPATLKYYYNGGANELVDLSETNTISLTLSEDVYKKDETKAFITKYNKYLGDGYAWNSEYKPYKWK</sequence>
<dbReference type="Proteomes" id="UP000004079">
    <property type="component" value="Unassembled WGS sequence"/>
</dbReference>
<gene>
    <name evidence="1" type="ORF">HMPREF0971_02449</name>
</gene>
<dbReference type="InterPro" id="IPR032675">
    <property type="entry name" value="LRR_dom_sf"/>
</dbReference>
<protein>
    <recommendedName>
        <fullName evidence="3">Leucine Rich Repeat protein</fullName>
    </recommendedName>
</protein>
<proteinExistence type="predicted"/>
<dbReference type="AlphaFoldDB" id="D1QTW8"/>
<dbReference type="SUPFAM" id="SSF52047">
    <property type="entry name" value="RNI-like"/>
    <property type="match status" value="1"/>
</dbReference>